<dbReference type="AlphaFoldDB" id="A0A0A9C6K0"/>
<evidence type="ECO:0000313" key="1">
    <source>
        <dbReference type="EMBL" id="JAD71181.1"/>
    </source>
</evidence>
<name>A0A0A9C6K0_ARUDO</name>
<proteinExistence type="predicted"/>
<dbReference type="EMBL" id="GBRH01226714">
    <property type="protein sequence ID" value="JAD71181.1"/>
    <property type="molecule type" value="Transcribed_RNA"/>
</dbReference>
<reference evidence="1" key="2">
    <citation type="journal article" date="2015" name="Data Brief">
        <title>Shoot transcriptome of the giant reed, Arundo donax.</title>
        <authorList>
            <person name="Barrero R.A."/>
            <person name="Guerrero F.D."/>
            <person name="Moolhuijzen P."/>
            <person name="Goolsby J.A."/>
            <person name="Tidwell J."/>
            <person name="Bellgard S.E."/>
            <person name="Bellgard M.I."/>
        </authorList>
    </citation>
    <scope>NUCLEOTIDE SEQUENCE</scope>
    <source>
        <tissue evidence="1">Shoot tissue taken approximately 20 cm above the soil surface</tissue>
    </source>
</reference>
<sequence>MPRLAAGYCLCRLPPRAQGDDSSPGGTSITHSCGTAAAAILR</sequence>
<organism evidence="1">
    <name type="scientific">Arundo donax</name>
    <name type="common">Giant reed</name>
    <name type="synonym">Donax arundinaceus</name>
    <dbReference type="NCBI Taxonomy" id="35708"/>
    <lineage>
        <taxon>Eukaryota</taxon>
        <taxon>Viridiplantae</taxon>
        <taxon>Streptophyta</taxon>
        <taxon>Embryophyta</taxon>
        <taxon>Tracheophyta</taxon>
        <taxon>Spermatophyta</taxon>
        <taxon>Magnoliopsida</taxon>
        <taxon>Liliopsida</taxon>
        <taxon>Poales</taxon>
        <taxon>Poaceae</taxon>
        <taxon>PACMAD clade</taxon>
        <taxon>Arundinoideae</taxon>
        <taxon>Arundineae</taxon>
        <taxon>Arundo</taxon>
    </lineage>
</organism>
<accession>A0A0A9C6K0</accession>
<protein>
    <submittedName>
        <fullName evidence="1">Uncharacterized protein</fullName>
    </submittedName>
</protein>
<reference evidence="1" key="1">
    <citation type="submission" date="2014-09" db="EMBL/GenBank/DDBJ databases">
        <authorList>
            <person name="Magalhaes I.L.F."/>
            <person name="Oliveira U."/>
            <person name="Santos F.R."/>
            <person name="Vidigal T.H.D.A."/>
            <person name="Brescovit A.D."/>
            <person name="Santos A.J."/>
        </authorList>
    </citation>
    <scope>NUCLEOTIDE SEQUENCE</scope>
    <source>
        <tissue evidence="1">Shoot tissue taken approximately 20 cm above the soil surface</tissue>
    </source>
</reference>